<sequence>MGCCGRDAGRYPDGSAAATEGNHLDADAVIQVGSPGAFAASASELNLNPNARVFDALAENDIIKVANAGDGVGVHPLGVDPHTWTDVTKFKTAPGPDGYGTGLSIDAHSSYFEPGSEGLKNIGKIIDGQEPEHE</sequence>
<keyword evidence="2" id="KW-1185">Reference proteome</keyword>
<evidence type="ECO:0000313" key="2">
    <source>
        <dbReference type="Proteomes" id="UP000002247"/>
    </source>
</evidence>
<dbReference type="AlphaFoldDB" id="D6ZC41"/>
<dbReference type="Proteomes" id="UP000002247">
    <property type="component" value="Chromosome"/>
</dbReference>
<proteinExistence type="predicted"/>
<dbReference type="STRING" id="640132.Srot_2573"/>
<organism evidence="1 2">
    <name type="scientific">Segniliparus rotundus (strain ATCC BAA-972 / CDC 1076 / CIP 108378 / DSM 44985 / JCM 13578)</name>
    <dbReference type="NCBI Taxonomy" id="640132"/>
    <lineage>
        <taxon>Bacteria</taxon>
        <taxon>Bacillati</taxon>
        <taxon>Actinomycetota</taxon>
        <taxon>Actinomycetes</taxon>
        <taxon>Mycobacteriales</taxon>
        <taxon>Segniliparaceae</taxon>
        <taxon>Segniliparus</taxon>
    </lineage>
</organism>
<dbReference type="KEGG" id="srt:Srot_2573"/>
<protein>
    <submittedName>
        <fullName evidence="1">Uncharacterized protein</fullName>
    </submittedName>
</protein>
<name>D6ZC41_SEGRD</name>
<dbReference type="EMBL" id="CP001958">
    <property type="protein sequence ID" value="ADG99010.1"/>
    <property type="molecule type" value="Genomic_DNA"/>
</dbReference>
<dbReference type="HOGENOM" id="CLU_1894742_0_0_11"/>
<reference evidence="1 2" key="1">
    <citation type="journal article" date="2010" name="Stand. Genomic Sci.">
        <title>Complete genome sequence of Segniliparus rotundus type strain (CDC 1076).</title>
        <authorList>
            <person name="Sikorski J."/>
            <person name="Lapidus A."/>
            <person name="Copeland A."/>
            <person name="Misra M."/>
            <person name="Glavina Del Rio T."/>
            <person name="Nolan M."/>
            <person name="Lucas S."/>
            <person name="Chen F."/>
            <person name="Tice H."/>
            <person name="Cheng J.F."/>
            <person name="Jando M."/>
            <person name="Schneider S."/>
            <person name="Bruce D."/>
            <person name="Goodwin L."/>
            <person name="Pitluck S."/>
            <person name="Liolios K."/>
            <person name="Mikhailova N."/>
            <person name="Pati A."/>
            <person name="Ivanova N."/>
            <person name="Mavromatis K."/>
            <person name="Chen A."/>
            <person name="Palaniappan K."/>
            <person name="Chertkov O."/>
            <person name="Land M."/>
            <person name="Hauser L."/>
            <person name="Chang Y.J."/>
            <person name="Jeffries C.D."/>
            <person name="Brettin T."/>
            <person name="Detter J.C."/>
            <person name="Han C."/>
            <person name="Rohde M."/>
            <person name="Goker M."/>
            <person name="Bristow J."/>
            <person name="Eisen J.A."/>
            <person name="Markowitz V."/>
            <person name="Hugenholtz P."/>
            <person name="Kyrpides N.C."/>
            <person name="Klenk H.P."/>
        </authorList>
    </citation>
    <scope>NUCLEOTIDE SEQUENCE [LARGE SCALE GENOMIC DNA]</scope>
    <source>
        <strain evidence="2">ATCC BAA-972 / CDC 1076 / CIP 108378 / DSM 44985 / JCM 13578</strain>
    </source>
</reference>
<evidence type="ECO:0000313" key="1">
    <source>
        <dbReference type="EMBL" id="ADG99010.1"/>
    </source>
</evidence>
<dbReference type="eggNOG" id="COG1340">
    <property type="taxonomic scope" value="Bacteria"/>
</dbReference>
<accession>D6ZC41</accession>
<gene>
    <name evidence="1" type="ordered locus">Srot_2573</name>
</gene>